<accession>A0A844GXP4</accession>
<dbReference type="RefSeq" id="WP_155084540.1">
    <property type="nucleotide sequence ID" value="NZ_WMIA01000025.1"/>
</dbReference>
<dbReference type="Gene3D" id="3.40.50.300">
    <property type="entry name" value="P-loop containing nucleotide triphosphate hydrolases"/>
    <property type="match status" value="1"/>
</dbReference>
<organism evidence="2 3">
    <name type="scientific">Cyanobacterium aponinum 0216</name>
    <dbReference type="NCBI Taxonomy" id="2676140"/>
    <lineage>
        <taxon>Bacteria</taxon>
        <taxon>Bacillati</taxon>
        <taxon>Cyanobacteriota</taxon>
        <taxon>Cyanophyceae</taxon>
        <taxon>Oscillatoriophycideae</taxon>
        <taxon>Chroococcales</taxon>
        <taxon>Geminocystaceae</taxon>
        <taxon>Cyanobacterium</taxon>
    </lineage>
</organism>
<dbReference type="InterPro" id="IPR045530">
    <property type="entry name" value="DO-GTPase1"/>
</dbReference>
<comment type="caution">
    <text evidence="2">The sequence shown here is derived from an EMBL/GenBank/DDBJ whole genome shotgun (WGS) entry which is preliminary data.</text>
</comment>
<dbReference type="Pfam" id="PF19975">
    <property type="entry name" value="DO-GTPase1"/>
    <property type="match status" value="1"/>
</dbReference>
<dbReference type="InterPro" id="IPR027417">
    <property type="entry name" value="P-loop_NTPase"/>
</dbReference>
<sequence>MSFKIMKIVMLGHSGVGKTTYMASLYAVLQQSVQGFTLKTTVNDDHKRLIELAENIRQGNYPLGTDQRKDYDFYLRYQGENVLKFSWSDYRGRALTETQDSEQANLLLQDLKQADGIMIFCDSFLLNQGKVRNSQIGRMISLINHNLKELDHPLSISILLTKFDLLENIPTQFVKPFEGLITTISCSNNILGGFIPVGCGVKQINIPIPLLFILNTAVSNHYHFTQKLLVKHKLEAEEFAKNSQGFGGNINWIVSKITGEESNHEKAINAKAKAELHKKEWEFIKAPCESLERYIKKIPVIKSNMTIDKYTEEILAIKNSIISQRIENLDPFAVFD</sequence>
<name>A0A844GXP4_9CHRO</name>
<evidence type="ECO:0000313" key="2">
    <source>
        <dbReference type="EMBL" id="MTF40333.1"/>
    </source>
</evidence>
<dbReference type="AlphaFoldDB" id="A0A844GXP4"/>
<evidence type="ECO:0000259" key="1">
    <source>
        <dbReference type="Pfam" id="PF19975"/>
    </source>
</evidence>
<proteinExistence type="predicted"/>
<protein>
    <recommendedName>
        <fullName evidence="1">Double-GTPase 1 domain-containing protein</fullName>
    </recommendedName>
</protein>
<dbReference type="Proteomes" id="UP000437131">
    <property type="component" value="Unassembled WGS sequence"/>
</dbReference>
<feature type="domain" description="Double-GTPase 1" evidence="1">
    <location>
        <begin position="9"/>
        <end position="121"/>
    </location>
</feature>
<dbReference type="SUPFAM" id="SSF52540">
    <property type="entry name" value="P-loop containing nucleoside triphosphate hydrolases"/>
    <property type="match status" value="1"/>
</dbReference>
<evidence type="ECO:0000313" key="3">
    <source>
        <dbReference type="Proteomes" id="UP000437131"/>
    </source>
</evidence>
<gene>
    <name evidence="2" type="ORF">GGC33_15550</name>
</gene>
<dbReference type="EMBL" id="WMIA01000025">
    <property type="protein sequence ID" value="MTF40333.1"/>
    <property type="molecule type" value="Genomic_DNA"/>
</dbReference>
<reference evidence="2 3" key="1">
    <citation type="submission" date="2019-11" db="EMBL/GenBank/DDBJ databases">
        <title>Isolation of a new High Light Tolerant Cyanobacteria.</title>
        <authorList>
            <person name="Dobson Z."/>
            <person name="Vaughn N."/>
            <person name="Vaughn M."/>
            <person name="Fromme P."/>
            <person name="Mazor Y."/>
        </authorList>
    </citation>
    <scope>NUCLEOTIDE SEQUENCE [LARGE SCALE GENOMIC DNA]</scope>
    <source>
        <strain evidence="2 3">0216</strain>
    </source>
</reference>